<name>A0ABD1L6R0_9FABA</name>
<dbReference type="AlphaFoldDB" id="A0ABD1L6R0"/>
<proteinExistence type="predicted"/>
<feature type="compositionally biased region" description="Polar residues" evidence="1">
    <location>
        <begin position="382"/>
        <end position="392"/>
    </location>
</feature>
<dbReference type="EMBL" id="JBGMDY010000011">
    <property type="protein sequence ID" value="KAL2319186.1"/>
    <property type="molecule type" value="Genomic_DNA"/>
</dbReference>
<accession>A0ABD1L6R0</accession>
<feature type="compositionally biased region" description="Basic and acidic residues" evidence="1">
    <location>
        <begin position="113"/>
        <end position="148"/>
    </location>
</feature>
<organism evidence="2 3">
    <name type="scientific">Flemingia macrophylla</name>
    <dbReference type="NCBI Taxonomy" id="520843"/>
    <lineage>
        <taxon>Eukaryota</taxon>
        <taxon>Viridiplantae</taxon>
        <taxon>Streptophyta</taxon>
        <taxon>Embryophyta</taxon>
        <taxon>Tracheophyta</taxon>
        <taxon>Spermatophyta</taxon>
        <taxon>Magnoliopsida</taxon>
        <taxon>eudicotyledons</taxon>
        <taxon>Gunneridae</taxon>
        <taxon>Pentapetalae</taxon>
        <taxon>rosids</taxon>
        <taxon>fabids</taxon>
        <taxon>Fabales</taxon>
        <taxon>Fabaceae</taxon>
        <taxon>Papilionoideae</taxon>
        <taxon>50 kb inversion clade</taxon>
        <taxon>NPAAA clade</taxon>
        <taxon>indigoferoid/millettioid clade</taxon>
        <taxon>Phaseoleae</taxon>
        <taxon>Flemingia</taxon>
    </lineage>
</organism>
<feature type="region of interest" description="Disordered" evidence="1">
    <location>
        <begin position="1"/>
        <end position="214"/>
    </location>
</feature>
<dbReference type="PANTHER" id="PTHR34660:SF7">
    <property type="entry name" value="DNA LIGASE-LIKE PROTEIN"/>
    <property type="match status" value="1"/>
</dbReference>
<protein>
    <submittedName>
        <fullName evidence="2">Uncharacterized protein</fullName>
    </submittedName>
</protein>
<reference evidence="2 3" key="1">
    <citation type="submission" date="2024-08" db="EMBL/GenBank/DDBJ databases">
        <title>Insights into the chromosomal genome structure of Flemingia macrophylla.</title>
        <authorList>
            <person name="Ding Y."/>
            <person name="Zhao Y."/>
            <person name="Bi W."/>
            <person name="Wu M."/>
            <person name="Zhao G."/>
            <person name="Gong Y."/>
            <person name="Li W."/>
            <person name="Zhang P."/>
        </authorList>
    </citation>
    <scope>NUCLEOTIDE SEQUENCE [LARGE SCALE GENOMIC DNA]</scope>
    <source>
        <strain evidence="2">DYQJB</strain>
        <tissue evidence="2">Leaf</tissue>
    </source>
</reference>
<feature type="compositionally biased region" description="Basic and acidic residues" evidence="1">
    <location>
        <begin position="197"/>
        <end position="206"/>
    </location>
</feature>
<evidence type="ECO:0000313" key="3">
    <source>
        <dbReference type="Proteomes" id="UP001603857"/>
    </source>
</evidence>
<keyword evidence="3" id="KW-1185">Reference proteome</keyword>
<feature type="compositionally biased region" description="Basic and acidic residues" evidence="1">
    <location>
        <begin position="67"/>
        <end position="86"/>
    </location>
</feature>
<feature type="region of interest" description="Disordered" evidence="1">
    <location>
        <begin position="382"/>
        <end position="412"/>
    </location>
</feature>
<evidence type="ECO:0000313" key="2">
    <source>
        <dbReference type="EMBL" id="KAL2319186.1"/>
    </source>
</evidence>
<comment type="caution">
    <text evidence="2">The sequence shown here is derived from an EMBL/GenBank/DDBJ whole genome shotgun (WGS) entry which is preliminary data.</text>
</comment>
<sequence length="595" mass="66500">MSRCFPFPPPGYGARGEALIESIKRRKEMEEKAKKDREEKKREKEEKKRLKKEKKREKKEKRKEKKERKLKEGTTTHGVDDGKELNEGTTTSRCNDHSNKRKHAEGTISCGSDGKKLKLLNEIKETKADGKLQKGEDCENEQFERSGITEELEQPVTSVEPCWLSDSTQSSKRKRSSPQSTHDLGPIKIRLPLRKHRETEESESKSKFHAGSSSGTVGIADTLAETALVSNCQSQCPMDTEGKRPMNTEPKLPISAEPRRVLVNTDSRHSKVLPKLVHAGAVTTKSPLGGDNQLQWPKNTLSKRVIGNSGSRDCNVMQNSVDAVVTKNTIGSDHQSHLKNTGSKCVLGNSDTRHGKAMHNLVHRDAVVTKRTLGRGRQVQQLTTAEVQQPTMTEPRRALGNSDPRQKALQNSVHRDAVVAKRSLGRDHQVQRPATKEPYWALENSDSRNGLAVQNLVQRDAVAAKSTLGSDRQLQCLTNADPKRDLEKSVSTHGKAMQNLVPVDAAVVTKNAVDHEREKMESLFKSLLQIPVITYDGLGQEDEDWLFSSEPKEAVSKKHKTDSETNVFQFSDSPWPRAKYLPAVEIYALPYAVPF</sequence>
<dbReference type="PANTHER" id="PTHR34660">
    <property type="entry name" value="MYB-LIKE PROTEIN X"/>
    <property type="match status" value="1"/>
</dbReference>
<gene>
    <name evidence="2" type="ORF">Fmac_033062</name>
</gene>
<feature type="compositionally biased region" description="Basic residues" evidence="1">
    <location>
        <begin position="49"/>
        <end position="66"/>
    </location>
</feature>
<feature type="compositionally biased region" description="Pro residues" evidence="1">
    <location>
        <begin position="1"/>
        <end position="11"/>
    </location>
</feature>
<dbReference type="Proteomes" id="UP001603857">
    <property type="component" value="Unassembled WGS sequence"/>
</dbReference>
<feature type="compositionally biased region" description="Basic and acidic residues" evidence="1">
    <location>
        <begin position="27"/>
        <end position="48"/>
    </location>
</feature>
<evidence type="ECO:0000256" key="1">
    <source>
        <dbReference type="SAM" id="MobiDB-lite"/>
    </source>
</evidence>